<sequence length="96" mass="11566">MYIRYQNLIFPFEDTNLERIVDEGYFKINLRDKPQEVRVNLENELMLLEFSKSLKATCSYLRDFKKEPYIMVAIDLEVFVDEFNKRYKLDAVISQA</sequence>
<accession>A0AAW9NQL3</accession>
<dbReference type="RefSeq" id="WP_107838775.1">
    <property type="nucleotide sequence ID" value="NZ_JARSFG010000020.1"/>
</dbReference>
<evidence type="ECO:0000313" key="2">
    <source>
        <dbReference type="Proteomes" id="UP001344888"/>
    </source>
</evidence>
<gene>
    <name evidence="1" type="ORF">P9B03_15160</name>
</gene>
<evidence type="ECO:0000313" key="1">
    <source>
        <dbReference type="EMBL" id="MEC1179837.1"/>
    </source>
</evidence>
<proteinExistence type="predicted"/>
<protein>
    <submittedName>
        <fullName evidence="1">Uncharacterized protein</fullName>
    </submittedName>
</protein>
<reference evidence="1 2" key="1">
    <citation type="submission" date="2023-03" db="EMBL/GenBank/DDBJ databases">
        <title>Bacillus Genome Sequencing.</title>
        <authorList>
            <person name="Dunlap C."/>
        </authorList>
    </citation>
    <scope>NUCLEOTIDE SEQUENCE [LARGE SCALE GENOMIC DNA]</scope>
    <source>
        <strain evidence="1 2">B-59205</strain>
    </source>
</reference>
<organism evidence="1 2">
    <name type="scientific">Metasolibacillus meyeri</name>
    <dbReference type="NCBI Taxonomy" id="1071052"/>
    <lineage>
        <taxon>Bacteria</taxon>
        <taxon>Bacillati</taxon>
        <taxon>Bacillota</taxon>
        <taxon>Bacilli</taxon>
        <taxon>Bacillales</taxon>
        <taxon>Caryophanaceae</taxon>
        <taxon>Metasolibacillus</taxon>
    </lineage>
</organism>
<name>A0AAW9NQL3_9BACL</name>
<comment type="caution">
    <text evidence="1">The sequence shown here is derived from an EMBL/GenBank/DDBJ whole genome shotgun (WGS) entry which is preliminary data.</text>
</comment>
<dbReference type="EMBL" id="JARSFG010000020">
    <property type="protein sequence ID" value="MEC1179837.1"/>
    <property type="molecule type" value="Genomic_DNA"/>
</dbReference>
<dbReference type="Proteomes" id="UP001344888">
    <property type="component" value="Unassembled WGS sequence"/>
</dbReference>
<dbReference type="AlphaFoldDB" id="A0AAW9NQL3"/>
<keyword evidence="2" id="KW-1185">Reference proteome</keyword>